<dbReference type="GO" id="GO:0050482">
    <property type="term" value="P:arachidonate secretion"/>
    <property type="evidence" value="ECO:0007669"/>
    <property type="project" value="InterPro"/>
</dbReference>
<feature type="non-terminal residue" evidence="3">
    <location>
        <position position="1"/>
    </location>
</feature>
<dbReference type="AlphaFoldDB" id="A0A0B7BU54"/>
<dbReference type="GO" id="GO:0004623">
    <property type="term" value="F:phospholipase A2 activity"/>
    <property type="evidence" value="ECO:0007669"/>
    <property type="project" value="InterPro"/>
</dbReference>
<evidence type="ECO:0000256" key="1">
    <source>
        <dbReference type="SAM" id="MobiDB-lite"/>
    </source>
</evidence>
<dbReference type="SUPFAM" id="SSF48619">
    <property type="entry name" value="Phospholipase A2, PLA2"/>
    <property type="match status" value="1"/>
</dbReference>
<protein>
    <recommendedName>
        <fullName evidence="2">Phospholipase A2-like central domain-containing protein</fullName>
    </recommendedName>
</protein>
<reference evidence="3" key="1">
    <citation type="submission" date="2014-12" db="EMBL/GenBank/DDBJ databases">
        <title>Insight into the proteome of Arion vulgaris.</title>
        <authorList>
            <person name="Aradska J."/>
            <person name="Bulat T."/>
            <person name="Smidak R."/>
            <person name="Sarate P."/>
            <person name="Gangsoo J."/>
            <person name="Sialana F."/>
            <person name="Bilban M."/>
            <person name="Lubec G."/>
        </authorList>
    </citation>
    <scope>NUCLEOTIDE SEQUENCE</scope>
    <source>
        <tissue evidence="3">Skin</tissue>
    </source>
</reference>
<gene>
    <name evidence="3" type="primary">ORF213349</name>
</gene>
<dbReference type="InterPro" id="IPR016090">
    <property type="entry name" value="PLA2-like_dom"/>
</dbReference>
<organism evidence="3">
    <name type="scientific">Arion vulgaris</name>
    <dbReference type="NCBI Taxonomy" id="1028688"/>
    <lineage>
        <taxon>Eukaryota</taxon>
        <taxon>Metazoa</taxon>
        <taxon>Spiralia</taxon>
        <taxon>Lophotrochozoa</taxon>
        <taxon>Mollusca</taxon>
        <taxon>Gastropoda</taxon>
        <taxon>Heterobranchia</taxon>
        <taxon>Euthyneura</taxon>
        <taxon>Panpulmonata</taxon>
        <taxon>Eupulmonata</taxon>
        <taxon>Stylommatophora</taxon>
        <taxon>Helicina</taxon>
        <taxon>Arionoidea</taxon>
        <taxon>Arionidae</taxon>
        <taxon>Arion</taxon>
    </lineage>
</organism>
<evidence type="ECO:0000313" key="3">
    <source>
        <dbReference type="EMBL" id="CEK96754.1"/>
    </source>
</evidence>
<feature type="compositionally biased region" description="Polar residues" evidence="1">
    <location>
        <begin position="1"/>
        <end position="23"/>
    </location>
</feature>
<proteinExistence type="predicted"/>
<evidence type="ECO:0000259" key="2">
    <source>
        <dbReference type="Pfam" id="PF05826"/>
    </source>
</evidence>
<dbReference type="PANTHER" id="PTHR12253">
    <property type="entry name" value="RH14732P"/>
    <property type="match status" value="1"/>
</dbReference>
<feature type="non-terminal residue" evidence="3">
    <location>
        <position position="77"/>
    </location>
</feature>
<name>A0A0B7BU54_9EUPU</name>
<sequence length="77" mass="8802">RNNDTGTYGSAVSRDNNNSILHSSKSHEIHKRNKRDLLTGWMILPGTKWCGDGDIAEHKKDVGYHVELDKCCRRHDL</sequence>
<dbReference type="EMBL" id="HACG01049889">
    <property type="protein sequence ID" value="CEK96754.1"/>
    <property type="molecule type" value="Transcribed_RNA"/>
</dbReference>
<dbReference type="Pfam" id="PF05826">
    <property type="entry name" value="Phospholip_A2_2"/>
    <property type="match status" value="1"/>
</dbReference>
<dbReference type="GO" id="GO:0006644">
    <property type="term" value="P:phospholipid metabolic process"/>
    <property type="evidence" value="ECO:0007669"/>
    <property type="project" value="InterPro"/>
</dbReference>
<feature type="domain" description="Phospholipase A2-like central" evidence="2">
    <location>
        <begin position="43"/>
        <end position="76"/>
    </location>
</feature>
<feature type="region of interest" description="Disordered" evidence="1">
    <location>
        <begin position="1"/>
        <end position="27"/>
    </location>
</feature>
<accession>A0A0B7BU54</accession>
<dbReference type="InterPro" id="IPR036444">
    <property type="entry name" value="PLipase_A2_dom_sf"/>
</dbReference>
<dbReference type="Gene3D" id="1.20.90.10">
    <property type="entry name" value="Phospholipase A2 domain"/>
    <property type="match status" value="1"/>
</dbReference>